<dbReference type="Pfam" id="PF00010">
    <property type="entry name" value="HLH"/>
    <property type="match status" value="1"/>
</dbReference>
<dbReference type="EMBL" id="JAINUG010000147">
    <property type="protein sequence ID" value="KAJ8392275.1"/>
    <property type="molecule type" value="Genomic_DNA"/>
</dbReference>
<dbReference type="GO" id="GO:0048743">
    <property type="term" value="P:positive regulation of skeletal muscle fiber development"/>
    <property type="evidence" value="ECO:0007669"/>
    <property type="project" value="TreeGrafter"/>
</dbReference>
<keyword evidence="12" id="KW-1185">Reference proteome</keyword>
<dbReference type="PANTHER" id="PTHR11534:SF4">
    <property type="entry name" value="MYOGENIC FACTOR 6"/>
    <property type="match status" value="1"/>
</dbReference>
<feature type="region of interest" description="Disordered" evidence="9">
    <location>
        <begin position="27"/>
        <end position="52"/>
    </location>
</feature>
<evidence type="ECO:0000259" key="10">
    <source>
        <dbReference type="PROSITE" id="PS50888"/>
    </source>
</evidence>
<evidence type="ECO:0000256" key="5">
    <source>
        <dbReference type="ARBA" id="ARBA00022782"/>
    </source>
</evidence>
<comment type="caution">
    <text evidence="11">The sequence shown here is derived from an EMBL/GenBank/DDBJ whole genome shotgun (WGS) entry which is preliminary data.</text>
</comment>
<dbReference type="InterPro" id="IPR039704">
    <property type="entry name" value="Myogenic_factor"/>
</dbReference>
<dbReference type="SUPFAM" id="SSF47459">
    <property type="entry name" value="HLH, helix-loop-helix DNA-binding domain"/>
    <property type="match status" value="1"/>
</dbReference>
<dbReference type="FunFam" id="4.10.280.10:FF:000005">
    <property type="entry name" value="Myogenic factor"/>
    <property type="match status" value="1"/>
</dbReference>
<accession>A0AAD7RXU7</accession>
<dbReference type="GO" id="GO:0035914">
    <property type="term" value="P:skeletal muscle cell differentiation"/>
    <property type="evidence" value="ECO:0007669"/>
    <property type="project" value="TreeGrafter"/>
</dbReference>
<dbReference type="Gene3D" id="4.10.280.10">
    <property type="entry name" value="Helix-loop-helix DNA-binding domain"/>
    <property type="match status" value="1"/>
</dbReference>
<evidence type="ECO:0000256" key="4">
    <source>
        <dbReference type="ARBA" id="ARBA00022541"/>
    </source>
</evidence>
<evidence type="ECO:0000256" key="8">
    <source>
        <dbReference type="ARBA" id="ARBA00039263"/>
    </source>
</evidence>
<evidence type="ECO:0000256" key="3">
    <source>
        <dbReference type="ARBA" id="ARBA00022473"/>
    </source>
</evidence>
<dbReference type="PANTHER" id="PTHR11534">
    <property type="entry name" value="MYOGENIC FACTOR"/>
    <property type="match status" value="1"/>
</dbReference>
<evidence type="ECO:0000313" key="12">
    <source>
        <dbReference type="Proteomes" id="UP001221898"/>
    </source>
</evidence>
<proteinExistence type="predicted"/>
<keyword evidence="6" id="KW-0238">DNA-binding</keyword>
<keyword evidence="5" id="KW-0221">Differentiation</keyword>
<dbReference type="GO" id="GO:0000981">
    <property type="term" value="F:DNA-binding transcription factor activity, RNA polymerase II-specific"/>
    <property type="evidence" value="ECO:0007669"/>
    <property type="project" value="TreeGrafter"/>
</dbReference>
<keyword evidence="4" id="KW-0517">Myogenesis</keyword>
<dbReference type="InterPro" id="IPR002546">
    <property type="entry name" value="MyoD_N"/>
</dbReference>
<keyword evidence="3" id="KW-0217">Developmental protein</keyword>
<comment type="subcellular location">
    <subcellularLocation>
        <location evidence="1">Nucleus</location>
    </subcellularLocation>
</comment>
<dbReference type="PROSITE" id="PS50888">
    <property type="entry name" value="BHLH"/>
    <property type="match status" value="1"/>
</dbReference>
<evidence type="ECO:0000256" key="7">
    <source>
        <dbReference type="ARBA" id="ARBA00023242"/>
    </source>
</evidence>
<sequence>MMDLFETGVFFFNDLRYLEGESGTLQHLETPEASPPYGGEDSPLSPRRDLEGETGFETGFEVGCEDSSGEEHVAAPPGLWPHYSGQCLSWACKACKRKSASTNRRKAATLRERRRLRKINEAFEALKRKTVPNPSQKLPKVEILRSAIGYIEKLQDLLQTLDEQERAQEKDRFNRGTKGRHIPNFENCRGEISHSWQTMTNQREGRAVESSATSSLRHLSSIVASISTEGPREVLSREASDT</sequence>
<feature type="compositionally biased region" description="Basic and acidic residues" evidence="9">
    <location>
        <begin position="230"/>
        <end position="242"/>
    </location>
</feature>
<evidence type="ECO:0000256" key="2">
    <source>
        <dbReference type="ARBA" id="ARBA00011571"/>
    </source>
</evidence>
<dbReference type="GO" id="GO:0046983">
    <property type="term" value="F:protein dimerization activity"/>
    <property type="evidence" value="ECO:0007669"/>
    <property type="project" value="InterPro"/>
</dbReference>
<dbReference type="Proteomes" id="UP001221898">
    <property type="component" value="Unassembled WGS sequence"/>
</dbReference>
<feature type="region of interest" description="Disordered" evidence="9">
    <location>
        <begin position="223"/>
        <end position="242"/>
    </location>
</feature>
<dbReference type="GO" id="GO:0000978">
    <property type="term" value="F:RNA polymerase II cis-regulatory region sequence-specific DNA binding"/>
    <property type="evidence" value="ECO:0007669"/>
    <property type="project" value="TreeGrafter"/>
</dbReference>
<evidence type="ECO:0000313" key="11">
    <source>
        <dbReference type="EMBL" id="KAJ8392275.1"/>
    </source>
</evidence>
<evidence type="ECO:0000256" key="1">
    <source>
        <dbReference type="ARBA" id="ARBA00004123"/>
    </source>
</evidence>
<dbReference type="InterPro" id="IPR036638">
    <property type="entry name" value="HLH_DNA-bd_sf"/>
</dbReference>
<comment type="subunit">
    <text evidence="2">Efficient DNA binding requires dimerization with another bHLH protein.</text>
</comment>
<dbReference type="SMART" id="SM00353">
    <property type="entry name" value="HLH"/>
    <property type="match status" value="1"/>
</dbReference>
<dbReference type="GO" id="GO:0005634">
    <property type="term" value="C:nucleus"/>
    <property type="evidence" value="ECO:0007669"/>
    <property type="project" value="UniProtKB-SubCell"/>
</dbReference>
<feature type="domain" description="BHLH" evidence="10">
    <location>
        <begin position="103"/>
        <end position="154"/>
    </location>
</feature>
<evidence type="ECO:0000256" key="6">
    <source>
        <dbReference type="ARBA" id="ARBA00023125"/>
    </source>
</evidence>
<dbReference type="Pfam" id="PF01586">
    <property type="entry name" value="Basic"/>
    <property type="match status" value="1"/>
</dbReference>
<organism evidence="11 12">
    <name type="scientific">Aldrovandia affinis</name>
    <dbReference type="NCBI Taxonomy" id="143900"/>
    <lineage>
        <taxon>Eukaryota</taxon>
        <taxon>Metazoa</taxon>
        <taxon>Chordata</taxon>
        <taxon>Craniata</taxon>
        <taxon>Vertebrata</taxon>
        <taxon>Euteleostomi</taxon>
        <taxon>Actinopterygii</taxon>
        <taxon>Neopterygii</taxon>
        <taxon>Teleostei</taxon>
        <taxon>Notacanthiformes</taxon>
        <taxon>Halosauridae</taxon>
        <taxon>Aldrovandia</taxon>
    </lineage>
</organism>
<dbReference type="SMART" id="SM00520">
    <property type="entry name" value="BASIC"/>
    <property type="match status" value="1"/>
</dbReference>
<reference evidence="11" key="1">
    <citation type="journal article" date="2023" name="Science">
        <title>Genome structures resolve the early diversification of teleost fishes.</title>
        <authorList>
            <person name="Parey E."/>
            <person name="Louis A."/>
            <person name="Montfort J."/>
            <person name="Bouchez O."/>
            <person name="Roques C."/>
            <person name="Iampietro C."/>
            <person name="Lluch J."/>
            <person name="Castinel A."/>
            <person name="Donnadieu C."/>
            <person name="Desvignes T."/>
            <person name="Floi Bucao C."/>
            <person name="Jouanno E."/>
            <person name="Wen M."/>
            <person name="Mejri S."/>
            <person name="Dirks R."/>
            <person name="Jansen H."/>
            <person name="Henkel C."/>
            <person name="Chen W.J."/>
            <person name="Zahm M."/>
            <person name="Cabau C."/>
            <person name="Klopp C."/>
            <person name="Thompson A.W."/>
            <person name="Robinson-Rechavi M."/>
            <person name="Braasch I."/>
            <person name="Lecointre G."/>
            <person name="Bobe J."/>
            <person name="Postlethwait J.H."/>
            <person name="Berthelot C."/>
            <person name="Roest Crollius H."/>
            <person name="Guiguen Y."/>
        </authorList>
    </citation>
    <scope>NUCLEOTIDE SEQUENCE</scope>
    <source>
        <strain evidence="11">NC1722</strain>
    </source>
</reference>
<dbReference type="GO" id="GO:0045663">
    <property type="term" value="P:positive regulation of myoblast differentiation"/>
    <property type="evidence" value="ECO:0007669"/>
    <property type="project" value="TreeGrafter"/>
</dbReference>
<keyword evidence="7" id="KW-0539">Nucleus</keyword>
<dbReference type="InterPro" id="IPR011598">
    <property type="entry name" value="bHLH_dom"/>
</dbReference>
<gene>
    <name evidence="11" type="ORF">AAFF_G00076390</name>
</gene>
<protein>
    <recommendedName>
        <fullName evidence="8">Myogenic factor 6</fullName>
    </recommendedName>
</protein>
<dbReference type="AlphaFoldDB" id="A0AAD7RXU7"/>
<evidence type="ECO:0000256" key="9">
    <source>
        <dbReference type="SAM" id="MobiDB-lite"/>
    </source>
</evidence>
<name>A0AAD7RXU7_9TELE</name>